<gene>
    <name evidence="12" type="primary">ctaA</name>
    <name evidence="13" type="ORF">SAMN06265338_101549</name>
</gene>
<feature type="transmembrane region" description="Helical" evidence="12">
    <location>
        <begin position="128"/>
        <end position="146"/>
    </location>
</feature>
<protein>
    <recommendedName>
        <fullName evidence="12">Heme A synthase</fullName>
        <shortName evidence="12">HAS</shortName>
        <ecNumber evidence="12">1.17.99.9</ecNumber>
    </recommendedName>
    <alternativeName>
        <fullName evidence="12">Cytochrome aa3-controlling protein</fullName>
    </alternativeName>
</protein>
<dbReference type="GO" id="GO:0005886">
    <property type="term" value="C:plasma membrane"/>
    <property type="evidence" value="ECO:0007669"/>
    <property type="project" value="UniProtKB-SubCell"/>
</dbReference>
<dbReference type="RefSeq" id="WP_088519005.1">
    <property type="nucleotide sequence ID" value="NZ_FYDG01000001.1"/>
</dbReference>
<keyword evidence="4 12" id="KW-0479">Metal-binding</keyword>
<dbReference type="EC" id="1.17.99.9" evidence="12"/>
<dbReference type="EMBL" id="FYDG01000001">
    <property type="protein sequence ID" value="SNB57647.1"/>
    <property type="molecule type" value="Genomic_DNA"/>
</dbReference>
<keyword evidence="12" id="KW-1003">Cell membrane</keyword>
<keyword evidence="14" id="KW-1185">Reference proteome</keyword>
<evidence type="ECO:0000256" key="2">
    <source>
        <dbReference type="ARBA" id="ARBA00004141"/>
    </source>
</evidence>
<feature type="transmembrane region" description="Helical" evidence="12">
    <location>
        <begin position="296"/>
        <end position="318"/>
    </location>
</feature>
<feature type="binding site" description="axial binding residue" evidence="12">
    <location>
        <position position="265"/>
    </location>
    <ligand>
        <name>heme</name>
        <dbReference type="ChEBI" id="CHEBI:30413"/>
    </ligand>
    <ligandPart>
        <name>Fe</name>
        <dbReference type="ChEBI" id="CHEBI:18248"/>
    </ligandPart>
</feature>
<comment type="cofactor">
    <cofactor evidence="1 12">
        <name>heme b</name>
        <dbReference type="ChEBI" id="CHEBI:60344"/>
    </cofactor>
</comment>
<evidence type="ECO:0000256" key="3">
    <source>
        <dbReference type="ARBA" id="ARBA00022692"/>
    </source>
</evidence>
<evidence type="ECO:0000256" key="5">
    <source>
        <dbReference type="ARBA" id="ARBA00022989"/>
    </source>
</evidence>
<dbReference type="GO" id="GO:0120547">
    <property type="term" value="F:heme A synthase activity"/>
    <property type="evidence" value="ECO:0007669"/>
    <property type="project" value="UniProtKB-EC"/>
</dbReference>
<evidence type="ECO:0000313" key="14">
    <source>
        <dbReference type="Proteomes" id="UP000198418"/>
    </source>
</evidence>
<dbReference type="PANTHER" id="PTHR23289">
    <property type="entry name" value="CYTOCHROME C OXIDASE ASSEMBLY PROTEIN COX15"/>
    <property type="match status" value="1"/>
</dbReference>
<evidence type="ECO:0000256" key="12">
    <source>
        <dbReference type="HAMAP-Rule" id="MF_01665"/>
    </source>
</evidence>
<reference evidence="14" key="1">
    <citation type="submission" date="2017-06" db="EMBL/GenBank/DDBJ databases">
        <authorList>
            <person name="Varghese N."/>
            <person name="Submissions S."/>
        </authorList>
    </citation>
    <scope>NUCLEOTIDE SEQUENCE [LARGE SCALE GENOMIC DNA]</scope>
    <source>
        <strain evidence="14">DSM 137</strain>
    </source>
</reference>
<dbReference type="PANTHER" id="PTHR23289:SF2">
    <property type="entry name" value="CYTOCHROME C OXIDASE ASSEMBLY PROTEIN COX15 HOMOLOG"/>
    <property type="match status" value="1"/>
</dbReference>
<evidence type="ECO:0000256" key="8">
    <source>
        <dbReference type="ARBA" id="ARBA00023133"/>
    </source>
</evidence>
<proteinExistence type="inferred from homology"/>
<keyword evidence="5 12" id="KW-1133">Transmembrane helix</keyword>
<keyword evidence="3 12" id="KW-0812">Transmembrane</keyword>
<comment type="pathway">
    <text evidence="10 12">Porphyrin-containing compound metabolism; heme A biosynthesis; heme A from heme O: step 1/1.</text>
</comment>
<evidence type="ECO:0000256" key="7">
    <source>
        <dbReference type="ARBA" id="ARBA00023004"/>
    </source>
</evidence>
<accession>A0A212QE30</accession>
<keyword evidence="9 12" id="KW-0472">Membrane</keyword>
<feature type="transmembrane region" description="Helical" evidence="12">
    <location>
        <begin position="98"/>
        <end position="116"/>
    </location>
</feature>
<evidence type="ECO:0000256" key="10">
    <source>
        <dbReference type="ARBA" id="ARBA00044501"/>
    </source>
</evidence>
<evidence type="ECO:0000313" key="13">
    <source>
        <dbReference type="EMBL" id="SNB57647.1"/>
    </source>
</evidence>
<dbReference type="UniPathway" id="UPA00269">
    <property type="reaction ID" value="UER00713"/>
</dbReference>
<feature type="transmembrane region" description="Helical" evidence="12">
    <location>
        <begin position="324"/>
        <end position="341"/>
    </location>
</feature>
<comment type="similarity">
    <text evidence="12">Belongs to the COX15/CtaA family. Type 2 subfamily.</text>
</comment>
<feature type="transmembrane region" description="Helical" evidence="12">
    <location>
        <begin position="161"/>
        <end position="180"/>
    </location>
</feature>
<comment type="subcellular location">
    <subcellularLocation>
        <location evidence="12">Cell membrane</location>
        <topology evidence="12">Multi-pass membrane protein</topology>
    </subcellularLocation>
    <subcellularLocation>
        <location evidence="2">Membrane</location>
        <topology evidence="2">Multi-pass membrane protein</topology>
    </subcellularLocation>
</comment>
<dbReference type="GO" id="GO:0046872">
    <property type="term" value="F:metal ion binding"/>
    <property type="evidence" value="ECO:0007669"/>
    <property type="project" value="UniProtKB-KW"/>
</dbReference>
<comment type="subunit">
    <text evidence="12">Interacts with CtaB.</text>
</comment>
<feature type="transmembrane region" description="Helical" evidence="12">
    <location>
        <begin position="267"/>
        <end position="284"/>
    </location>
</feature>
<name>A0A212QE30_RHOAC</name>
<organism evidence="13 14">
    <name type="scientific">Rhodoblastus acidophilus</name>
    <name type="common">Rhodopseudomonas acidophila</name>
    <dbReference type="NCBI Taxonomy" id="1074"/>
    <lineage>
        <taxon>Bacteria</taxon>
        <taxon>Pseudomonadati</taxon>
        <taxon>Pseudomonadota</taxon>
        <taxon>Alphaproteobacteria</taxon>
        <taxon>Hyphomicrobiales</taxon>
        <taxon>Rhodoblastaceae</taxon>
        <taxon>Rhodoblastus</taxon>
    </lineage>
</organism>
<feature type="binding site" description="axial binding residue" evidence="12">
    <location>
        <position position="326"/>
    </location>
    <ligand>
        <name>heme</name>
        <dbReference type="ChEBI" id="CHEBI:30413"/>
    </ligand>
    <ligandPart>
        <name>Fe</name>
        <dbReference type="ChEBI" id="CHEBI:18248"/>
    </ligandPart>
</feature>
<dbReference type="HAMAP" id="MF_01665">
    <property type="entry name" value="HemeA_synth_type2"/>
    <property type="match status" value="1"/>
</dbReference>
<evidence type="ECO:0000256" key="11">
    <source>
        <dbReference type="ARBA" id="ARBA00048044"/>
    </source>
</evidence>
<feature type="transmembrane region" description="Helical" evidence="12">
    <location>
        <begin position="201"/>
        <end position="221"/>
    </location>
</feature>
<dbReference type="Proteomes" id="UP000198418">
    <property type="component" value="Unassembled WGS sequence"/>
</dbReference>
<sequence>MLQPPTPSSDRAVRRWLFSIAGLIALMVLVGGATRLTESGLSITEWRPISGILPPLSEGEWREAFEKYKRIPQYAQMFPDMDLARFQTIFLWEWAHRLLGRLIGLAFALPLAFFWLKGRISRALAPRLLFILALGALQGFVGWWMVASGLAGRTEVAQERLALHLLLACFTFAAVLWTAVGLQPAYRDPLGKDGRGFRFQAGLILALAFAQIGLGALVAGARAGVAYDTWPLIDGRFIPAASDLFRLTPFWANFLDNLLTVQFQHRMTAYALALFALFHAFHIARERLARRAVRRALALALLLLAQAGLGVAVVVYAVPLGAALAHQALAIVVLALATVHLRKLG</sequence>
<keyword evidence="6 12" id="KW-0560">Oxidoreductase</keyword>
<dbReference type="InterPro" id="IPR003780">
    <property type="entry name" value="COX15/CtaA_fam"/>
</dbReference>
<feature type="transmembrane region" description="Helical" evidence="12">
    <location>
        <begin position="12"/>
        <end position="33"/>
    </location>
</feature>
<dbReference type="GO" id="GO:0006784">
    <property type="term" value="P:heme A biosynthetic process"/>
    <property type="evidence" value="ECO:0007669"/>
    <property type="project" value="UniProtKB-UniRule"/>
</dbReference>
<keyword evidence="7 12" id="KW-0408">Iron</keyword>
<comment type="catalytic activity">
    <reaction evidence="11">
        <text>Fe(II)-heme o + 2 A + H2O = Fe(II)-heme a + 2 AH2</text>
        <dbReference type="Rhea" id="RHEA:63388"/>
        <dbReference type="ChEBI" id="CHEBI:13193"/>
        <dbReference type="ChEBI" id="CHEBI:15377"/>
        <dbReference type="ChEBI" id="CHEBI:17499"/>
        <dbReference type="ChEBI" id="CHEBI:60530"/>
        <dbReference type="ChEBI" id="CHEBI:61715"/>
        <dbReference type="EC" id="1.17.99.9"/>
    </reaction>
    <physiologicalReaction direction="left-to-right" evidence="11">
        <dbReference type="Rhea" id="RHEA:63389"/>
    </physiologicalReaction>
</comment>
<evidence type="ECO:0000256" key="4">
    <source>
        <dbReference type="ARBA" id="ARBA00022723"/>
    </source>
</evidence>
<dbReference type="Pfam" id="PF02628">
    <property type="entry name" value="COX15-CtaA"/>
    <property type="match status" value="1"/>
</dbReference>
<evidence type="ECO:0000256" key="6">
    <source>
        <dbReference type="ARBA" id="ARBA00023002"/>
    </source>
</evidence>
<dbReference type="OrthoDB" id="9793156at2"/>
<evidence type="ECO:0000256" key="9">
    <source>
        <dbReference type="ARBA" id="ARBA00023136"/>
    </source>
</evidence>
<keyword evidence="8 12" id="KW-0350">Heme biosynthesis</keyword>
<dbReference type="InterPro" id="IPR023754">
    <property type="entry name" value="HemeA_Synthase_type2"/>
</dbReference>
<dbReference type="AlphaFoldDB" id="A0A212QE30"/>
<comment type="function">
    <text evidence="12">Catalyzes the conversion of heme O to heme A by two successive hydroxylations of the methyl group at C8. The first hydroxylation forms heme I, the second hydroxylation results in an unstable dihydroxymethyl group, which spontaneously dehydrates, resulting in the formyl group of heme A.</text>
</comment>
<evidence type="ECO:0000256" key="1">
    <source>
        <dbReference type="ARBA" id="ARBA00001970"/>
    </source>
</evidence>